<evidence type="ECO:0000313" key="7">
    <source>
        <dbReference type="EMBL" id="ORZ24700.1"/>
    </source>
</evidence>
<name>A0A1X2IZH9_9FUNG</name>
<proteinExistence type="predicted"/>
<keyword evidence="8" id="KW-1185">Reference proteome</keyword>
<feature type="region of interest" description="Disordered" evidence="5">
    <location>
        <begin position="1"/>
        <end position="40"/>
    </location>
</feature>
<feature type="compositionally biased region" description="Low complexity" evidence="5">
    <location>
        <begin position="1"/>
        <end position="21"/>
    </location>
</feature>
<sequence>MNFWDQQGNNRYQQYRYTQDQSGPPNQAGSQQQPQPPTAPYLYDQNQYTNMLSSLQQQTQQRQALGALAAASLSSFLNPSLATQSVTAGYQQQIYQVPPPFAPDNPMYSDQRGVVPYDDMYAESTVNKKLPALEEESGGSCCLRYYKTKKALVQHQKEHVSCTQCPNFTGVRQLLQDHMETTHGAAKKSKKNVPDGVIPSNAPRLDTPEAIAKWIEERKKNWPSRINVERKKQLEKEREARGELPKNQGKNNKRKEKEQHTVKQNDKKAKKARTELPSNSLVNYASDSDQDYLSANEDFDDDECNAKKKDTDNNNEDDEDNTIDLQTDAISSKDPTSMGKVPIPTATGRPRKLCKYNIRGKCRRGDACLFSHEKPANRNNQAKGKQRELPSEEFRKRPHLLKMVGKESLSLCVYSNY</sequence>
<keyword evidence="3 4" id="KW-0862">Zinc</keyword>
<feature type="compositionally biased region" description="Polar residues" evidence="5">
    <location>
        <begin position="22"/>
        <end position="33"/>
    </location>
</feature>
<evidence type="ECO:0000256" key="4">
    <source>
        <dbReference type="PROSITE-ProRule" id="PRU00723"/>
    </source>
</evidence>
<dbReference type="AlphaFoldDB" id="A0A1X2IZH9"/>
<dbReference type="InterPro" id="IPR039136">
    <property type="entry name" value="NUFIP1-like"/>
</dbReference>
<dbReference type="GO" id="GO:0003723">
    <property type="term" value="F:RNA binding"/>
    <property type="evidence" value="ECO:0007669"/>
    <property type="project" value="InterPro"/>
</dbReference>
<feature type="compositionally biased region" description="Polar residues" evidence="5">
    <location>
        <begin position="276"/>
        <end position="293"/>
    </location>
</feature>
<feature type="compositionally biased region" description="Polar residues" evidence="5">
    <location>
        <begin position="323"/>
        <end position="335"/>
    </location>
</feature>
<dbReference type="InterPro" id="IPR036855">
    <property type="entry name" value="Znf_CCCH_sf"/>
</dbReference>
<dbReference type="Pfam" id="PF00642">
    <property type="entry name" value="zf-CCCH"/>
    <property type="match status" value="1"/>
</dbReference>
<dbReference type="PANTHER" id="PTHR13309:SF0">
    <property type="entry name" value="FMR1-INTERACTING PROTEIN NUFIP1"/>
    <property type="match status" value="1"/>
</dbReference>
<keyword evidence="1 4" id="KW-0479">Metal-binding</keyword>
<protein>
    <submittedName>
        <fullName evidence="7">Nuclear fragile X mental retardation-interacting protein 1-domain-containing protein</fullName>
    </submittedName>
</protein>
<evidence type="ECO:0000256" key="5">
    <source>
        <dbReference type="SAM" id="MobiDB-lite"/>
    </source>
</evidence>
<dbReference type="GO" id="GO:0005634">
    <property type="term" value="C:nucleus"/>
    <property type="evidence" value="ECO:0007669"/>
    <property type="project" value="TreeGrafter"/>
</dbReference>
<dbReference type="SUPFAM" id="SSF90229">
    <property type="entry name" value="CCCH zinc finger"/>
    <property type="match status" value="1"/>
</dbReference>
<dbReference type="OrthoDB" id="273070at2759"/>
<accession>A0A1X2IZH9</accession>
<dbReference type="PROSITE" id="PS50103">
    <property type="entry name" value="ZF_C3H1"/>
    <property type="match status" value="1"/>
</dbReference>
<gene>
    <name evidence="7" type="ORF">BCR42DRAFT_95083</name>
</gene>
<evidence type="ECO:0000313" key="8">
    <source>
        <dbReference type="Proteomes" id="UP000193560"/>
    </source>
</evidence>
<dbReference type="InterPro" id="IPR019496">
    <property type="entry name" value="NUFIP1_cons_dom"/>
</dbReference>
<dbReference type="Gene3D" id="4.10.1000.10">
    <property type="entry name" value="Zinc finger, CCCH-type"/>
    <property type="match status" value="1"/>
</dbReference>
<comment type="caution">
    <text evidence="7">The sequence shown here is derived from an EMBL/GenBank/DDBJ whole genome shotgun (WGS) entry which is preliminary data.</text>
</comment>
<dbReference type="InterPro" id="IPR000571">
    <property type="entry name" value="Znf_CCCH"/>
</dbReference>
<dbReference type="EMBL" id="MCGE01000002">
    <property type="protein sequence ID" value="ORZ24700.1"/>
    <property type="molecule type" value="Genomic_DNA"/>
</dbReference>
<feature type="region of interest" description="Disordered" evidence="5">
    <location>
        <begin position="373"/>
        <end position="394"/>
    </location>
</feature>
<dbReference type="STRING" id="90262.A0A1X2IZH9"/>
<feature type="region of interest" description="Disordered" evidence="5">
    <location>
        <begin position="232"/>
        <end position="348"/>
    </location>
</feature>
<dbReference type="GO" id="GO:0008270">
    <property type="term" value="F:zinc ion binding"/>
    <property type="evidence" value="ECO:0007669"/>
    <property type="project" value="UniProtKB-KW"/>
</dbReference>
<keyword evidence="2 4" id="KW-0863">Zinc-finger</keyword>
<organism evidence="7 8">
    <name type="scientific">Absidia repens</name>
    <dbReference type="NCBI Taxonomy" id="90262"/>
    <lineage>
        <taxon>Eukaryota</taxon>
        <taxon>Fungi</taxon>
        <taxon>Fungi incertae sedis</taxon>
        <taxon>Mucoromycota</taxon>
        <taxon>Mucoromycotina</taxon>
        <taxon>Mucoromycetes</taxon>
        <taxon>Mucorales</taxon>
        <taxon>Cunninghamellaceae</taxon>
        <taxon>Absidia</taxon>
    </lineage>
</organism>
<feature type="compositionally biased region" description="Basic and acidic residues" evidence="5">
    <location>
        <begin position="232"/>
        <end position="244"/>
    </location>
</feature>
<dbReference type="PANTHER" id="PTHR13309">
    <property type="entry name" value="NUCLEAR FRAGILE X MENTAL RETARDATION PROTEIN INTERACTING PROTEIN 1"/>
    <property type="match status" value="1"/>
</dbReference>
<evidence type="ECO:0000259" key="6">
    <source>
        <dbReference type="PROSITE" id="PS50103"/>
    </source>
</evidence>
<feature type="compositionally biased region" description="Acidic residues" evidence="5">
    <location>
        <begin position="313"/>
        <end position="322"/>
    </location>
</feature>
<dbReference type="GO" id="GO:0000492">
    <property type="term" value="P:box C/D snoRNP assembly"/>
    <property type="evidence" value="ECO:0007669"/>
    <property type="project" value="TreeGrafter"/>
</dbReference>
<evidence type="ECO:0000256" key="1">
    <source>
        <dbReference type="ARBA" id="ARBA00022723"/>
    </source>
</evidence>
<dbReference type="Proteomes" id="UP000193560">
    <property type="component" value="Unassembled WGS sequence"/>
</dbReference>
<reference evidence="7 8" key="1">
    <citation type="submission" date="2016-07" db="EMBL/GenBank/DDBJ databases">
        <title>Pervasive Adenine N6-methylation of Active Genes in Fungi.</title>
        <authorList>
            <consortium name="DOE Joint Genome Institute"/>
            <person name="Mondo S.J."/>
            <person name="Dannebaum R.O."/>
            <person name="Kuo R.C."/>
            <person name="Labutti K."/>
            <person name="Haridas S."/>
            <person name="Kuo A."/>
            <person name="Salamov A."/>
            <person name="Ahrendt S.R."/>
            <person name="Lipzen A."/>
            <person name="Sullivan W."/>
            <person name="Andreopoulos W.B."/>
            <person name="Clum A."/>
            <person name="Lindquist E."/>
            <person name="Daum C."/>
            <person name="Ramamoorthy G.K."/>
            <person name="Gryganskyi A."/>
            <person name="Culley D."/>
            <person name="Magnuson J.K."/>
            <person name="James T.Y."/>
            <person name="O'Malley M.A."/>
            <person name="Stajich J.E."/>
            <person name="Spatafora J.W."/>
            <person name="Visel A."/>
            <person name="Grigoriev I.V."/>
        </authorList>
    </citation>
    <scope>NUCLEOTIDE SEQUENCE [LARGE SCALE GENOMIC DNA]</scope>
    <source>
        <strain evidence="7 8">NRRL 1336</strain>
    </source>
</reference>
<feature type="domain" description="C3H1-type" evidence="6">
    <location>
        <begin position="348"/>
        <end position="375"/>
    </location>
</feature>
<evidence type="ECO:0000256" key="2">
    <source>
        <dbReference type="ARBA" id="ARBA00022771"/>
    </source>
</evidence>
<dbReference type="SMART" id="SM00356">
    <property type="entry name" value="ZnF_C3H1"/>
    <property type="match status" value="1"/>
</dbReference>
<feature type="region of interest" description="Disordered" evidence="5">
    <location>
        <begin position="180"/>
        <end position="204"/>
    </location>
</feature>
<evidence type="ECO:0000256" key="3">
    <source>
        <dbReference type="ARBA" id="ARBA00022833"/>
    </source>
</evidence>
<feature type="zinc finger region" description="C3H1-type" evidence="4">
    <location>
        <begin position="348"/>
        <end position="375"/>
    </location>
</feature>
<dbReference type="Pfam" id="PF10453">
    <property type="entry name" value="NUFIP1"/>
    <property type="match status" value="1"/>
</dbReference>
<feature type="compositionally biased region" description="Basic and acidic residues" evidence="5">
    <location>
        <begin position="385"/>
        <end position="394"/>
    </location>
</feature>
<feature type="compositionally biased region" description="Basic and acidic residues" evidence="5">
    <location>
        <begin position="255"/>
        <end position="267"/>
    </location>
</feature>